<dbReference type="SUPFAM" id="SSF55785">
    <property type="entry name" value="PYP-like sensor domain (PAS domain)"/>
    <property type="match status" value="3"/>
</dbReference>
<dbReference type="InterPro" id="IPR011006">
    <property type="entry name" value="CheY-like_superfamily"/>
</dbReference>
<dbReference type="InterPro" id="IPR001789">
    <property type="entry name" value="Sig_transdc_resp-reg_receiver"/>
</dbReference>
<sequence length="731" mass="80501">MGDPTAVLVVSADDAYLDEFVTALEGRERIRVLTASSVDAAVATLAAHGVSDGDSNGIDCVVSDYDLPDSNGVRFLQVVRAAAPTLPFVLFTTDGTEEIASDAIAADVTDYLIKERFGNQWDRLASLVRDAVAYRRGREDLVDRTTRTEAVLNAIPDGVIVAIDDLVVFANENARTLLDPEGERAVPRAFGDRGSPVSEWLRPRETGSIEAVVERIRAGDRAFDEVTLDLFSPDRGYVPVDVTVARADWRDEGAIVYVFADVSDRQRLEHELAVKSRAMDDAPIGITLADADADDLPLVYANDRFEELTGYDRSTILGHNCRFLQGEDTAEEPVQAIREAIAARESVTVELRNYRADGSEFWNRLTVAPIHDENDEVTHFVGFQEDVTAWVDARHDRRRLERAVEAAGQAIFTTTADGTVTYANPAFEEITGHDADEVIGETPRILQSGRHNEAYYARMWETVLSGETWTEEVVNSHANGGTYHAIQTITPVFDGDGSVEELVAIQTDVTVQKEHERHLATLDRVLRHDLRNRLNVVMGHTEAIQGAAVDDSTAEHADAISEAIDDLLAIADRGREINRMLLERPQRVAVEIVPTLRAALGEARESHPDATLDFRVDCPTDTEAIATENVSDAITETVEFLLGHAESSTPHVDVTVTTTTDRVTIRIADAENPIPETDRDILLDTEDIDALNHGTGLDLWFVYWVVRRSNGSLSFSDIDESGNAIVIELPR</sequence>
<dbReference type="EMBL" id="JBHSWW010000082">
    <property type="protein sequence ID" value="MFC6753306.1"/>
    <property type="molecule type" value="Genomic_DNA"/>
</dbReference>
<dbReference type="PROSITE" id="PS50112">
    <property type="entry name" value="PAS"/>
    <property type="match status" value="2"/>
</dbReference>
<dbReference type="AlphaFoldDB" id="A0ABD5SBA6"/>
<dbReference type="Gene3D" id="3.30.450.20">
    <property type="entry name" value="PAS domain"/>
    <property type="match status" value="3"/>
</dbReference>
<name>A0ABD5SBA6_9EURY</name>
<dbReference type="InterPro" id="IPR035965">
    <property type="entry name" value="PAS-like_dom_sf"/>
</dbReference>
<feature type="domain" description="PAC" evidence="8">
    <location>
        <begin position="467"/>
        <end position="521"/>
    </location>
</feature>
<dbReference type="RefSeq" id="WP_379780810.1">
    <property type="nucleotide sequence ID" value="NZ_JBHSWW010000082.1"/>
</dbReference>
<reference evidence="9 10" key="1">
    <citation type="journal article" date="2019" name="Int. J. Syst. Evol. Microbiol.">
        <title>The Global Catalogue of Microorganisms (GCM) 10K type strain sequencing project: providing services to taxonomists for standard genome sequencing and annotation.</title>
        <authorList>
            <consortium name="The Broad Institute Genomics Platform"/>
            <consortium name="The Broad Institute Genome Sequencing Center for Infectious Disease"/>
            <person name="Wu L."/>
            <person name="Ma J."/>
        </authorList>
    </citation>
    <scope>NUCLEOTIDE SEQUENCE [LARGE SCALE GENOMIC DNA]</scope>
    <source>
        <strain evidence="9 10">CGMCC 1.3239</strain>
    </source>
</reference>
<evidence type="ECO:0000256" key="4">
    <source>
        <dbReference type="PROSITE-ProRule" id="PRU00169"/>
    </source>
</evidence>
<dbReference type="CDD" id="cd00130">
    <property type="entry name" value="PAS"/>
    <property type="match status" value="2"/>
</dbReference>
<protein>
    <submittedName>
        <fullName evidence="9">PAS domain-containing protein</fullName>
    </submittedName>
</protein>
<dbReference type="InterPro" id="IPR000700">
    <property type="entry name" value="PAS-assoc_C"/>
</dbReference>
<dbReference type="SMART" id="SM00448">
    <property type="entry name" value="REC"/>
    <property type="match status" value="1"/>
</dbReference>
<proteinExistence type="predicted"/>
<feature type="modified residue" description="4-aspartylphosphate" evidence="4">
    <location>
        <position position="64"/>
    </location>
</feature>
<dbReference type="InterPro" id="IPR013767">
    <property type="entry name" value="PAS_fold"/>
</dbReference>
<evidence type="ECO:0000313" key="9">
    <source>
        <dbReference type="EMBL" id="MFC6753306.1"/>
    </source>
</evidence>
<dbReference type="Gene3D" id="3.40.50.2300">
    <property type="match status" value="1"/>
</dbReference>
<evidence type="ECO:0000259" key="8">
    <source>
        <dbReference type="PROSITE" id="PS50113"/>
    </source>
</evidence>
<organism evidence="9 10">
    <name type="scientific">Halorubrum tibetense</name>
    <dbReference type="NCBI Taxonomy" id="175631"/>
    <lineage>
        <taxon>Archaea</taxon>
        <taxon>Methanobacteriati</taxon>
        <taxon>Methanobacteriota</taxon>
        <taxon>Stenosarchaea group</taxon>
        <taxon>Halobacteria</taxon>
        <taxon>Halobacteriales</taxon>
        <taxon>Haloferacaceae</taxon>
        <taxon>Halorubrum</taxon>
    </lineage>
</organism>
<feature type="domain" description="PAS" evidence="7">
    <location>
        <begin position="396"/>
        <end position="442"/>
    </location>
</feature>
<dbReference type="InterPro" id="IPR000014">
    <property type="entry name" value="PAS"/>
</dbReference>
<keyword evidence="3" id="KW-0157">Chromophore</keyword>
<dbReference type="PROSITE" id="PS50109">
    <property type="entry name" value="HIS_KIN"/>
    <property type="match status" value="1"/>
</dbReference>
<dbReference type="PROSITE" id="PS50110">
    <property type="entry name" value="RESPONSE_REGULATORY"/>
    <property type="match status" value="1"/>
</dbReference>
<dbReference type="Pfam" id="PF00072">
    <property type="entry name" value="Response_reg"/>
    <property type="match status" value="1"/>
</dbReference>
<gene>
    <name evidence="9" type="ORF">ACFQEU_07470</name>
</gene>
<dbReference type="PANTHER" id="PTHR47429">
    <property type="entry name" value="PROTEIN TWIN LOV 1"/>
    <property type="match status" value="1"/>
</dbReference>
<dbReference type="PANTHER" id="PTHR47429:SF2">
    <property type="entry name" value="PROTEIN TWIN LOV 1"/>
    <property type="match status" value="1"/>
</dbReference>
<dbReference type="CDD" id="cd00156">
    <property type="entry name" value="REC"/>
    <property type="match status" value="1"/>
</dbReference>
<evidence type="ECO:0000256" key="1">
    <source>
        <dbReference type="ARBA" id="ARBA00022630"/>
    </source>
</evidence>
<dbReference type="InterPro" id="IPR036890">
    <property type="entry name" value="HATPase_C_sf"/>
</dbReference>
<dbReference type="SUPFAM" id="SSF55874">
    <property type="entry name" value="ATPase domain of HSP90 chaperone/DNA topoisomerase II/histidine kinase"/>
    <property type="match status" value="1"/>
</dbReference>
<keyword evidence="4" id="KW-0597">Phosphoprotein</keyword>
<feature type="domain" description="PAS" evidence="7">
    <location>
        <begin position="271"/>
        <end position="344"/>
    </location>
</feature>
<evidence type="ECO:0000313" key="10">
    <source>
        <dbReference type="Proteomes" id="UP001596442"/>
    </source>
</evidence>
<feature type="domain" description="Response regulatory" evidence="6">
    <location>
        <begin position="6"/>
        <end position="129"/>
    </location>
</feature>
<dbReference type="Proteomes" id="UP001596442">
    <property type="component" value="Unassembled WGS sequence"/>
</dbReference>
<evidence type="ECO:0000256" key="3">
    <source>
        <dbReference type="ARBA" id="ARBA00022991"/>
    </source>
</evidence>
<dbReference type="SUPFAM" id="SSF52172">
    <property type="entry name" value="CheY-like"/>
    <property type="match status" value="1"/>
</dbReference>
<comment type="caution">
    <text evidence="9">The sequence shown here is derived from an EMBL/GenBank/DDBJ whole genome shotgun (WGS) entry which is preliminary data.</text>
</comment>
<dbReference type="InterPro" id="IPR001610">
    <property type="entry name" value="PAC"/>
</dbReference>
<evidence type="ECO:0000259" key="7">
    <source>
        <dbReference type="PROSITE" id="PS50112"/>
    </source>
</evidence>
<evidence type="ECO:0000259" key="6">
    <source>
        <dbReference type="PROSITE" id="PS50110"/>
    </source>
</evidence>
<dbReference type="NCBIfam" id="TIGR00229">
    <property type="entry name" value="sensory_box"/>
    <property type="match status" value="2"/>
</dbReference>
<dbReference type="Gene3D" id="3.30.565.10">
    <property type="entry name" value="Histidine kinase-like ATPase, C-terminal domain"/>
    <property type="match status" value="1"/>
</dbReference>
<keyword evidence="1" id="KW-0285">Flavoprotein</keyword>
<dbReference type="PROSITE" id="PS50113">
    <property type="entry name" value="PAC"/>
    <property type="match status" value="2"/>
</dbReference>
<dbReference type="Pfam" id="PF13188">
    <property type="entry name" value="PAS_8"/>
    <property type="match status" value="1"/>
</dbReference>
<dbReference type="InterPro" id="IPR005467">
    <property type="entry name" value="His_kinase_dom"/>
</dbReference>
<evidence type="ECO:0000256" key="2">
    <source>
        <dbReference type="ARBA" id="ARBA00022643"/>
    </source>
</evidence>
<keyword evidence="2" id="KW-0288">FMN</keyword>
<feature type="domain" description="PAC" evidence="8">
    <location>
        <begin position="347"/>
        <end position="399"/>
    </location>
</feature>
<accession>A0ABD5SBA6</accession>
<evidence type="ECO:0000259" key="5">
    <source>
        <dbReference type="PROSITE" id="PS50109"/>
    </source>
</evidence>
<dbReference type="Pfam" id="PF00989">
    <property type="entry name" value="PAS"/>
    <property type="match status" value="1"/>
</dbReference>
<feature type="domain" description="Histidine kinase" evidence="5">
    <location>
        <begin position="525"/>
        <end position="731"/>
    </location>
</feature>
<keyword evidence="10" id="KW-1185">Reference proteome</keyword>
<dbReference type="SMART" id="SM00091">
    <property type="entry name" value="PAS"/>
    <property type="match status" value="3"/>
</dbReference>
<dbReference type="Pfam" id="PF13426">
    <property type="entry name" value="PAS_9"/>
    <property type="match status" value="1"/>
</dbReference>
<dbReference type="SMART" id="SM00086">
    <property type="entry name" value="PAC"/>
    <property type="match status" value="3"/>
</dbReference>